<dbReference type="InterPro" id="IPR011453">
    <property type="entry name" value="DUF1559"/>
</dbReference>
<dbReference type="Proteomes" id="UP000318995">
    <property type="component" value="Unassembled WGS sequence"/>
</dbReference>
<dbReference type="InterPro" id="IPR012902">
    <property type="entry name" value="N_methyl_site"/>
</dbReference>
<dbReference type="AlphaFoldDB" id="A0A5C5W9Z0"/>
<keyword evidence="3" id="KW-1185">Reference proteome</keyword>
<dbReference type="RefSeq" id="WP_197524916.1">
    <property type="nucleotide sequence ID" value="NZ_SJPH01000003.1"/>
</dbReference>
<gene>
    <name evidence="2" type="ORF">Pla111_15380</name>
</gene>
<dbReference type="NCBIfam" id="TIGR02532">
    <property type="entry name" value="IV_pilin_GFxxxE"/>
    <property type="match status" value="1"/>
</dbReference>
<accession>A0A5C5W9Z0</accession>
<dbReference type="Pfam" id="PF07596">
    <property type="entry name" value="SBP_bac_10"/>
    <property type="match status" value="1"/>
</dbReference>
<evidence type="ECO:0000259" key="1">
    <source>
        <dbReference type="Pfam" id="PF07596"/>
    </source>
</evidence>
<evidence type="ECO:0000313" key="2">
    <source>
        <dbReference type="EMBL" id="TWT46442.1"/>
    </source>
</evidence>
<dbReference type="Gene3D" id="3.30.700.10">
    <property type="entry name" value="Glycoprotein, Type 4 Pilin"/>
    <property type="match status" value="1"/>
</dbReference>
<dbReference type="PANTHER" id="PTHR30093">
    <property type="entry name" value="GENERAL SECRETION PATHWAY PROTEIN G"/>
    <property type="match status" value="1"/>
</dbReference>
<comment type="caution">
    <text evidence="2">The sequence shown here is derived from an EMBL/GenBank/DDBJ whole genome shotgun (WGS) entry which is preliminary data.</text>
</comment>
<sequence precursor="true">MATRPSKICRSRCAFTLIELLVVVAIIGALVGLLLPAVQAAREAARRTQCMNHLKQVGLALVAFSDAGQLPVGCVGCDQFPAGRLTSWNTHLLPYLEQQALLDAYDFTQPARSMGNRAVAITIAEFLCPSDDSERYADTSAKWSNCGYTDYGGIYGLEGSAAGAGYGIDAASFGVLVYDQPVRLADITDGLSHTLAVAELLNRRIPETVWINGHNVFAQEATTPINAPSSLGGDLGSAHPGGALAVACEGHVRWLADATPQPVLNAWLTRAGEDHAR</sequence>
<proteinExistence type="predicted"/>
<dbReference type="EMBL" id="SJPH01000003">
    <property type="protein sequence ID" value="TWT46442.1"/>
    <property type="molecule type" value="Genomic_DNA"/>
</dbReference>
<feature type="domain" description="DUF1559" evidence="1">
    <location>
        <begin position="39"/>
        <end position="259"/>
    </location>
</feature>
<dbReference type="Pfam" id="PF07963">
    <property type="entry name" value="N_methyl"/>
    <property type="match status" value="1"/>
</dbReference>
<organism evidence="2 3">
    <name type="scientific">Botrimarina hoheduenensis</name>
    <dbReference type="NCBI Taxonomy" id="2528000"/>
    <lineage>
        <taxon>Bacteria</taxon>
        <taxon>Pseudomonadati</taxon>
        <taxon>Planctomycetota</taxon>
        <taxon>Planctomycetia</taxon>
        <taxon>Pirellulales</taxon>
        <taxon>Lacipirellulaceae</taxon>
        <taxon>Botrimarina</taxon>
    </lineage>
</organism>
<dbReference type="PANTHER" id="PTHR30093:SF2">
    <property type="entry name" value="TYPE II SECRETION SYSTEM PROTEIN H"/>
    <property type="match status" value="1"/>
</dbReference>
<dbReference type="InterPro" id="IPR045584">
    <property type="entry name" value="Pilin-like"/>
</dbReference>
<evidence type="ECO:0000313" key="3">
    <source>
        <dbReference type="Proteomes" id="UP000318995"/>
    </source>
</evidence>
<reference evidence="2 3" key="1">
    <citation type="submission" date="2019-02" db="EMBL/GenBank/DDBJ databases">
        <title>Deep-cultivation of Planctomycetes and their phenomic and genomic characterization uncovers novel biology.</title>
        <authorList>
            <person name="Wiegand S."/>
            <person name="Jogler M."/>
            <person name="Boedeker C."/>
            <person name="Pinto D."/>
            <person name="Vollmers J."/>
            <person name="Rivas-Marin E."/>
            <person name="Kohn T."/>
            <person name="Peeters S.H."/>
            <person name="Heuer A."/>
            <person name="Rast P."/>
            <person name="Oberbeckmann S."/>
            <person name="Bunk B."/>
            <person name="Jeske O."/>
            <person name="Meyerdierks A."/>
            <person name="Storesund J.E."/>
            <person name="Kallscheuer N."/>
            <person name="Luecker S."/>
            <person name="Lage O.M."/>
            <person name="Pohl T."/>
            <person name="Merkel B.J."/>
            <person name="Hornburger P."/>
            <person name="Mueller R.-W."/>
            <person name="Bruemmer F."/>
            <person name="Labrenz M."/>
            <person name="Spormann A.M."/>
            <person name="Op Den Camp H."/>
            <person name="Overmann J."/>
            <person name="Amann R."/>
            <person name="Jetten M.S.M."/>
            <person name="Mascher T."/>
            <person name="Medema M.H."/>
            <person name="Devos D.P."/>
            <person name="Kaster A.-K."/>
            <person name="Ovreas L."/>
            <person name="Rohde M."/>
            <person name="Galperin M.Y."/>
            <person name="Jogler C."/>
        </authorList>
    </citation>
    <scope>NUCLEOTIDE SEQUENCE [LARGE SCALE GENOMIC DNA]</scope>
    <source>
        <strain evidence="2 3">Pla111</strain>
    </source>
</reference>
<protein>
    <recommendedName>
        <fullName evidence="1">DUF1559 domain-containing protein</fullName>
    </recommendedName>
</protein>
<dbReference type="SUPFAM" id="SSF54523">
    <property type="entry name" value="Pili subunits"/>
    <property type="match status" value="1"/>
</dbReference>
<name>A0A5C5W9Z0_9BACT</name>